<protein>
    <submittedName>
        <fullName evidence="2">Copper chaperone PCu(A)C</fullName>
    </submittedName>
</protein>
<dbReference type="Proteomes" id="UP000534870">
    <property type="component" value="Unassembled WGS sequence"/>
</dbReference>
<dbReference type="PANTHER" id="PTHR36302:SF1">
    <property type="entry name" value="COPPER CHAPERONE PCU(A)C"/>
    <property type="match status" value="1"/>
</dbReference>
<dbReference type="EMBL" id="JABXXP010000545">
    <property type="protein sequence ID" value="NVN12695.1"/>
    <property type="molecule type" value="Genomic_DNA"/>
</dbReference>
<feature type="chain" id="PRO_5031558560" evidence="1">
    <location>
        <begin position="25"/>
        <end position="172"/>
    </location>
</feature>
<dbReference type="Gene3D" id="2.60.40.1890">
    <property type="entry name" value="PCu(A)C copper chaperone"/>
    <property type="match status" value="1"/>
</dbReference>
<evidence type="ECO:0000313" key="3">
    <source>
        <dbReference type="Proteomes" id="UP000534870"/>
    </source>
</evidence>
<evidence type="ECO:0000256" key="1">
    <source>
        <dbReference type="SAM" id="SignalP"/>
    </source>
</evidence>
<organism evidence="2 3">
    <name type="scientific">Nguyenibacter vanlangensis</name>
    <dbReference type="NCBI Taxonomy" id="1216886"/>
    <lineage>
        <taxon>Bacteria</taxon>
        <taxon>Pseudomonadati</taxon>
        <taxon>Pseudomonadota</taxon>
        <taxon>Alphaproteobacteria</taxon>
        <taxon>Acetobacterales</taxon>
        <taxon>Acetobacteraceae</taxon>
        <taxon>Nguyenibacter</taxon>
    </lineage>
</organism>
<accession>A0A7Y7IYK7</accession>
<gene>
    <name evidence="2" type="ORF">HUK84_16450</name>
</gene>
<dbReference type="Pfam" id="PF04314">
    <property type="entry name" value="PCuAC"/>
    <property type="match status" value="1"/>
</dbReference>
<name>A0A7Y7IYK7_9PROT</name>
<dbReference type="PANTHER" id="PTHR36302">
    <property type="entry name" value="BLR7088 PROTEIN"/>
    <property type="match status" value="1"/>
</dbReference>
<dbReference type="InterPro" id="IPR036182">
    <property type="entry name" value="PCuAC_sf"/>
</dbReference>
<sequence length="172" mass="18274">MTRRALLVGMLALAGTVGARPALAADAPSPAVPGQAPPGQADAGADIDIRDSWMQILQPDRRIATGYFTIENRGKDAHLLNGVTAPACHALYAHHTEQESTGETAALFDHLALPAQTVLVFPPGGYHLICSGYDDSVQPGRRIQVTFHFLGGTTRTVPFDIRPNPDQTDATP</sequence>
<reference evidence="2 3" key="1">
    <citation type="submission" date="2020-06" db="EMBL/GenBank/DDBJ databases">
        <title>Description of novel acetic acid bacteria.</title>
        <authorList>
            <person name="Sombolestani A."/>
        </authorList>
    </citation>
    <scope>NUCLEOTIDE SEQUENCE [LARGE SCALE GENOMIC DNA]</scope>
    <source>
        <strain evidence="2 3">LMG 31431</strain>
    </source>
</reference>
<feature type="signal peptide" evidence="1">
    <location>
        <begin position="1"/>
        <end position="24"/>
    </location>
</feature>
<dbReference type="SUPFAM" id="SSF110087">
    <property type="entry name" value="DR1885-like metal-binding protein"/>
    <property type="match status" value="1"/>
</dbReference>
<comment type="caution">
    <text evidence="2">The sequence shown here is derived from an EMBL/GenBank/DDBJ whole genome shotgun (WGS) entry which is preliminary data.</text>
</comment>
<dbReference type="InterPro" id="IPR058248">
    <property type="entry name" value="Lxx211020-like"/>
</dbReference>
<evidence type="ECO:0000313" key="2">
    <source>
        <dbReference type="EMBL" id="NVN12695.1"/>
    </source>
</evidence>
<keyword evidence="1" id="KW-0732">Signal</keyword>
<dbReference type="InterPro" id="IPR007410">
    <property type="entry name" value="LpqE-like"/>
</dbReference>
<dbReference type="AlphaFoldDB" id="A0A7Y7IYK7"/>
<proteinExistence type="predicted"/>